<sequence>MLLNTLVPISALFLGSVAAAALPKCLPSKERASFIVFGDSLSDNGHMPHYSNYSKYWGGRYSNSYMWNEYTASLLDLNLENYAIGGSTTDNKFAPAHGRTQLIPSVTEVVHEYLANNTKASDYKKKNSIIAIDGGGNDLFYSLDKLASGKMNIAYFVNTLVQNQIKTIKTLLDAGYRKIYLLNLPSITMTPAIAEYGPAVQALAGMLTPVLNGVFRAKLTALRLTNPSKAAEVKFFDMQNLMDTSNSPMVLRAINITDTKNPCVVDHPDGSQTYCTGDDDVRYYYDSSHPSGRPHYLIGVAFANIVKNPSYPVTKWSLTNIAK</sequence>
<keyword evidence="2" id="KW-1185">Reference proteome</keyword>
<evidence type="ECO:0000313" key="2">
    <source>
        <dbReference type="Proteomes" id="UP001150603"/>
    </source>
</evidence>
<evidence type="ECO:0000313" key="1">
    <source>
        <dbReference type="EMBL" id="KAJ1936688.1"/>
    </source>
</evidence>
<gene>
    <name evidence="1" type="ORF">FBU59_004975</name>
</gene>
<feature type="non-terminal residue" evidence="1">
    <location>
        <position position="323"/>
    </location>
</feature>
<dbReference type="EMBL" id="JANBPW010003788">
    <property type="protein sequence ID" value="KAJ1936688.1"/>
    <property type="molecule type" value="Genomic_DNA"/>
</dbReference>
<name>A0ACC1J491_9FUNG</name>
<comment type="caution">
    <text evidence="1">The sequence shown here is derived from an EMBL/GenBank/DDBJ whole genome shotgun (WGS) entry which is preliminary data.</text>
</comment>
<proteinExistence type="predicted"/>
<reference evidence="1" key="1">
    <citation type="submission" date="2022-07" db="EMBL/GenBank/DDBJ databases">
        <title>Phylogenomic reconstructions and comparative analyses of Kickxellomycotina fungi.</title>
        <authorList>
            <person name="Reynolds N.K."/>
            <person name="Stajich J.E."/>
            <person name="Barry K."/>
            <person name="Grigoriev I.V."/>
            <person name="Crous P."/>
            <person name="Smith M.E."/>
        </authorList>
    </citation>
    <scope>NUCLEOTIDE SEQUENCE</scope>
    <source>
        <strain evidence="1">NRRL 5244</strain>
    </source>
</reference>
<protein>
    <submittedName>
        <fullName evidence="1">Uncharacterized protein</fullName>
    </submittedName>
</protein>
<dbReference type="Proteomes" id="UP001150603">
    <property type="component" value="Unassembled WGS sequence"/>
</dbReference>
<organism evidence="1 2">
    <name type="scientific">Linderina macrospora</name>
    <dbReference type="NCBI Taxonomy" id="4868"/>
    <lineage>
        <taxon>Eukaryota</taxon>
        <taxon>Fungi</taxon>
        <taxon>Fungi incertae sedis</taxon>
        <taxon>Zoopagomycota</taxon>
        <taxon>Kickxellomycotina</taxon>
        <taxon>Kickxellomycetes</taxon>
        <taxon>Kickxellales</taxon>
        <taxon>Kickxellaceae</taxon>
        <taxon>Linderina</taxon>
    </lineage>
</organism>
<accession>A0ACC1J491</accession>